<dbReference type="Gene3D" id="2.30.33.40">
    <property type="entry name" value="GroES chaperonin"/>
    <property type="match status" value="1"/>
</dbReference>
<proteinExistence type="inferred from homology"/>
<sequence>MASQALPKTVHKLKTVVPLFNRLLVKRAELPTESKGGIVLPESSKIKSPQGTVVAVGPGIRNEKGVQIPMSVKVGDKVMLPEYGGTKVEIEQETYFLFKESEILAKFCE</sequence>
<dbReference type="PANTHER" id="PTHR10772:SF0">
    <property type="entry name" value="10 KDA HEAT SHOCK PROTEIN, MITOCHONDRIAL"/>
    <property type="match status" value="1"/>
</dbReference>
<keyword evidence="8" id="KW-1185">Reference proteome</keyword>
<evidence type="ECO:0000256" key="5">
    <source>
        <dbReference type="ARBA" id="ARBA00031971"/>
    </source>
</evidence>
<comment type="similarity">
    <text evidence="1 6">Belongs to the GroES chaperonin family.</text>
</comment>
<dbReference type="InterPro" id="IPR018369">
    <property type="entry name" value="Chaprnonin_Cpn10_CS"/>
</dbReference>
<protein>
    <recommendedName>
        <fullName evidence="2">10 kDa heat shock protein, mitochondrial</fullName>
    </recommendedName>
    <alternativeName>
        <fullName evidence="4">10 kDa chaperonin</fullName>
    </alternativeName>
    <alternativeName>
        <fullName evidence="5">Chaperonin 10</fullName>
    </alternativeName>
</protein>
<dbReference type="SUPFAM" id="SSF50129">
    <property type="entry name" value="GroES-like"/>
    <property type="match status" value="1"/>
</dbReference>
<evidence type="ECO:0000256" key="4">
    <source>
        <dbReference type="ARBA" id="ARBA00029976"/>
    </source>
</evidence>
<dbReference type="SMART" id="SM00883">
    <property type="entry name" value="Cpn10"/>
    <property type="match status" value="1"/>
</dbReference>
<dbReference type="PROSITE" id="PS00681">
    <property type="entry name" value="CHAPERONINS_CPN10"/>
    <property type="match status" value="1"/>
</dbReference>
<evidence type="ECO:0000256" key="6">
    <source>
        <dbReference type="RuleBase" id="RU003479"/>
    </source>
</evidence>
<accession>A0ABD1ETG9</accession>
<dbReference type="AlphaFoldDB" id="A0ABD1ETG9"/>
<dbReference type="PANTHER" id="PTHR10772">
    <property type="entry name" value="10 KDA HEAT SHOCK PROTEIN"/>
    <property type="match status" value="1"/>
</dbReference>
<dbReference type="CDD" id="cd00320">
    <property type="entry name" value="cpn10"/>
    <property type="match status" value="1"/>
</dbReference>
<reference evidence="7 8" key="1">
    <citation type="submission" date="2024-05" db="EMBL/GenBank/DDBJ databases">
        <title>Genetic variation in Jamaican populations of the coffee berry borer (Hypothenemus hampei).</title>
        <authorList>
            <person name="Errbii M."/>
            <person name="Myrie A."/>
        </authorList>
    </citation>
    <scope>NUCLEOTIDE SEQUENCE [LARGE SCALE GENOMIC DNA]</scope>
    <source>
        <strain evidence="7">JA-Hopewell-2020-01-JO</strain>
        <tissue evidence="7">Whole body</tissue>
    </source>
</reference>
<dbReference type="PRINTS" id="PR00297">
    <property type="entry name" value="CHAPERONIN10"/>
</dbReference>
<evidence type="ECO:0000313" key="7">
    <source>
        <dbReference type="EMBL" id="KAL1502059.1"/>
    </source>
</evidence>
<evidence type="ECO:0000256" key="2">
    <source>
        <dbReference type="ARBA" id="ARBA00018842"/>
    </source>
</evidence>
<evidence type="ECO:0000256" key="1">
    <source>
        <dbReference type="ARBA" id="ARBA00006975"/>
    </source>
</evidence>
<organism evidence="7 8">
    <name type="scientific">Hypothenemus hampei</name>
    <name type="common">Coffee berry borer</name>
    <dbReference type="NCBI Taxonomy" id="57062"/>
    <lineage>
        <taxon>Eukaryota</taxon>
        <taxon>Metazoa</taxon>
        <taxon>Ecdysozoa</taxon>
        <taxon>Arthropoda</taxon>
        <taxon>Hexapoda</taxon>
        <taxon>Insecta</taxon>
        <taxon>Pterygota</taxon>
        <taxon>Neoptera</taxon>
        <taxon>Endopterygota</taxon>
        <taxon>Coleoptera</taxon>
        <taxon>Polyphaga</taxon>
        <taxon>Cucujiformia</taxon>
        <taxon>Curculionidae</taxon>
        <taxon>Scolytinae</taxon>
        <taxon>Hypothenemus</taxon>
    </lineage>
</organism>
<dbReference type="Pfam" id="PF00166">
    <property type="entry name" value="Cpn10"/>
    <property type="match status" value="1"/>
</dbReference>
<gene>
    <name evidence="7" type="ORF">ABEB36_007262</name>
</gene>
<dbReference type="InterPro" id="IPR020818">
    <property type="entry name" value="Chaperonin_GroES"/>
</dbReference>
<dbReference type="EMBL" id="JBDJPC010000005">
    <property type="protein sequence ID" value="KAL1502059.1"/>
    <property type="molecule type" value="Genomic_DNA"/>
</dbReference>
<evidence type="ECO:0000256" key="3">
    <source>
        <dbReference type="ARBA" id="ARBA00023186"/>
    </source>
</evidence>
<dbReference type="InterPro" id="IPR037124">
    <property type="entry name" value="Chaperonin_GroES_sf"/>
</dbReference>
<dbReference type="FunFam" id="2.30.33.40:FF:000002">
    <property type="entry name" value="10 kDa chaperonin, mitochondrial"/>
    <property type="match status" value="1"/>
</dbReference>
<comment type="caution">
    <text evidence="7">The sequence shown here is derived from an EMBL/GenBank/DDBJ whole genome shotgun (WGS) entry which is preliminary data.</text>
</comment>
<dbReference type="GO" id="GO:0005739">
    <property type="term" value="C:mitochondrion"/>
    <property type="evidence" value="ECO:0007669"/>
    <property type="project" value="UniProtKB-ARBA"/>
</dbReference>
<evidence type="ECO:0000313" key="8">
    <source>
        <dbReference type="Proteomes" id="UP001566132"/>
    </source>
</evidence>
<name>A0ABD1ETG9_HYPHA</name>
<keyword evidence="3 6" id="KW-0143">Chaperone</keyword>
<dbReference type="Proteomes" id="UP001566132">
    <property type="component" value="Unassembled WGS sequence"/>
</dbReference>
<dbReference type="InterPro" id="IPR011032">
    <property type="entry name" value="GroES-like_sf"/>
</dbReference>
<dbReference type="HAMAP" id="MF_00580">
    <property type="entry name" value="CH10"/>
    <property type="match status" value="1"/>
</dbReference>